<dbReference type="SUPFAM" id="SSF88946">
    <property type="entry name" value="Sigma2 domain of RNA polymerase sigma factors"/>
    <property type="match status" value="1"/>
</dbReference>
<dbReference type="GO" id="GO:0003677">
    <property type="term" value="F:DNA binding"/>
    <property type="evidence" value="ECO:0007669"/>
    <property type="project" value="InterPro"/>
</dbReference>
<dbReference type="SUPFAM" id="SSF88659">
    <property type="entry name" value="Sigma3 and sigma4 domains of RNA polymerase sigma factors"/>
    <property type="match status" value="1"/>
</dbReference>
<dbReference type="GO" id="GO:0016987">
    <property type="term" value="F:sigma factor activity"/>
    <property type="evidence" value="ECO:0007669"/>
    <property type="project" value="InterPro"/>
</dbReference>
<dbReference type="InterPro" id="IPR052704">
    <property type="entry name" value="ECF_Sigma-70_Domain"/>
</dbReference>
<proteinExistence type="predicted"/>
<gene>
    <name evidence="2" type="ORF">A7K91_06710</name>
</gene>
<evidence type="ECO:0000313" key="2">
    <source>
        <dbReference type="EMBL" id="OBR63688.1"/>
    </source>
</evidence>
<feature type="domain" description="RNA polymerase sigma factor 70 region 4 type 2" evidence="1">
    <location>
        <begin position="90"/>
        <end position="140"/>
    </location>
</feature>
<dbReference type="InterPro" id="IPR013324">
    <property type="entry name" value="RNA_pol_sigma_r3/r4-like"/>
</dbReference>
<dbReference type="InterPro" id="IPR013325">
    <property type="entry name" value="RNA_pol_sigma_r2"/>
</dbReference>
<reference evidence="2 3" key="1">
    <citation type="submission" date="2016-05" db="EMBL/GenBank/DDBJ databases">
        <title>Paenibacillus oryzae. sp. nov., isolated from the rice root.</title>
        <authorList>
            <person name="Zhang J."/>
            <person name="Zhang X."/>
        </authorList>
    </citation>
    <scope>NUCLEOTIDE SEQUENCE [LARGE SCALE GENOMIC DNA]</scope>
    <source>
        <strain evidence="2 3">1DrF-4</strain>
    </source>
</reference>
<dbReference type="Gene3D" id="3.10.450.50">
    <property type="match status" value="1"/>
</dbReference>
<name>A0A1A5YDM3_9BACL</name>
<dbReference type="InterPro" id="IPR032710">
    <property type="entry name" value="NTF2-like_dom_sf"/>
</dbReference>
<dbReference type="Gene3D" id="1.10.1740.10">
    <property type="match status" value="1"/>
</dbReference>
<accession>A0A1A5YDM3</accession>
<dbReference type="Gene3D" id="1.10.10.10">
    <property type="entry name" value="Winged helix-like DNA-binding domain superfamily/Winged helix DNA-binding domain"/>
    <property type="match status" value="1"/>
</dbReference>
<sequence length="278" mass="31068">MLGSRSDAEDVVQEVFTHYFQLDQDKIEHSKSYLIRMTTNHCLNLQGSAYKRKESYVGEWLPEPSVLYDDGASHDPALLWDKNETVTYAMLVMLEHLGPVERAVFLLRETLSYEYAEIGDILGKSEAACRKINSRAKQKLHADKPAPAFNHERAGAMAQAFIKAAETGNTETLLSILTEDAVLLSDGGGKARSAILPITGRRRILAFFAGLHRKGRFENGFLPAVVNGQAGMVLLSEQSPHMILTFRWDKKGEKIEAVYIVVNPEKLKHVTKRNAILS</sequence>
<evidence type="ECO:0000259" key="1">
    <source>
        <dbReference type="Pfam" id="PF08281"/>
    </source>
</evidence>
<dbReference type="InterPro" id="IPR013249">
    <property type="entry name" value="RNA_pol_sigma70_r4_t2"/>
</dbReference>
<dbReference type="AlphaFoldDB" id="A0A1A5YDM3"/>
<keyword evidence="3" id="KW-1185">Reference proteome</keyword>
<protein>
    <recommendedName>
        <fullName evidence="1">RNA polymerase sigma factor 70 region 4 type 2 domain-containing protein</fullName>
    </recommendedName>
</protein>
<comment type="caution">
    <text evidence="2">The sequence shown here is derived from an EMBL/GenBank/DDBJ whole genome shotgun (WGS) entry which is preliminary data.</text>
</comment>
<evidence type="ECO:0000313" key="3">
    <source>
        <dbReference type="Proteomes" id="UP000092024"/>
    </source>
</evidence>
<dbReference type="PANTHER" id="PTHR30173">
    <property type="entry name" value="SIGMA 19 FACTOR"/>
    <property type="match status" value="1"/>
</dbReference>
<organism evidence="2 3">
    <name type="scientific">Paenibacillus oryzae</name>
    <dbReference type="NCBI Taxonomy" id="1844972"/>
    <lineage>
        <taxon>Bacteria</taxon>
        <taxon>Bacillati</taxon>
        <taxon>Bacillota</taxon>
        <taxon>Bacilli</taxon>
        <taxon>Bacillales</taxon>
        <taxon>Paenibacillaceae</taxon>
        <taxon>Paenibacillus</taxon>
    </lineage>
</organism>
<dbReference type="Proteomes" id="UP000092024">
    <property type="component" value="Unassembled WGS sequence"/>
</dbReference>
<dbReference type="STRING" id="1844972.A7K91_06710"/>
<dbReference type="GO" id="GO:0006352">
    <property type="term" value="P:DNA-templated transcription initiation"/>
    <property type="evidence" value="ECO:0007669"/>
    <property type="project" value="InterPro"/>
</dbReference>
<dbReference type="SUPFAM" id="SSF54427">
    <property type="entry name" value="NTF2-like"/>
    <property type="match status" value="1"/>
</dbReference>
<dbReference type="InterPro" id="IPR036388">
    <property type="entry name" value="WH-like_DNA-bd_sf"/>
</dbReference>
<dbReference type="EMBL" id="LYPA01000071">
    <property type="protein sequence ID" value="OBR63688.1"/>
    <property type="molecule type" value="Genomic_DNA"/>
</dbReference>
<dbReference type="Pfam" id="PF08281">
    <property type="entry name" value="Sigma70_r4_2"/>
    <property type="match status" value="1"/>
</dbReference>
<dbReference type="PANTHER" id="PTHR30173:SF36">
    <property type="entry name" value="ECF RNA POLYMERASE SIGMA FACTOR SIGJ"/>
    <property type="match status" value="1"/>
</dbReference>